<comment type="catalytic activity">
    <reaction evidence="14">
        <text>pyruvate + ATP + H2O = phosphoenolpyruvate + AMP + phosphate + 2 H(+)</text>
        <dbReference type="Rhea" id="RHEA:11364"/>
        <dbReference type="ChEBI" id="CHEBI:15361"/>
        <dbReference type="ChEBI" id="CHEBI:15377"/>
        <dbReference type="ChEBI" id="CHEBI:15378"/>
        <dbReference type="ChEBI" id="CHEBI:30616"/>
        <dbReference type="ChEBI" id="CHEBI:43474"/>
        <dbReference type="ChEBI" id="CHEBI:58702"/>
        <dbReference type="ChEBI" id="CHEBI:456215"/>
        <dbReference type="EC" id="2.7.9.2"/>
    </reaction>
</comment>
<keyword evidence="7" id="KW-0808">Transferase</keyword>
<evidence type="ECO:0000256" key="10">
    <source>
        <dbReference type="ARBA" id="ARBA00022777"/>
    </source>
</evidence>
<comment type="similarity">
    <text evidence="4">Belongs to the PEP-utilizing enzyme family.</text>
</comment>
<keyword evidence="9" id="KW-0547">Nucleotide-binding</keyword>
<dbReference type="KEGG" id="satk:SA2016_3770"/>
<keyword evidence="10" id="KW-0418">Kinase</keyword>
<keyword evidence="12" id="KW-0460">Magnesium</keyword>
<dbReference type="EC" id="2.7.9.2" evidence="5"/>
<evidence type="ECO:0000256" key="4">
    <source>
        <dbReference type="ARBA" id="ARBA00007837"/>
    </source>
</evidence>
<dbReference type="GO" id="GO:0046872">
    <property type="term" value="F:metal ion binding"/>
    <property type="evidence" value="ECO:0007669"/>
    <property type="project" value="UniProtKB-KW"/>
</dbReference>
<dbReference type="EMBL" id="CP014518">
    <property type="protein sequence ID" value="AMM34427.1"/>
    <property type="molecule type" value="Genomic_DNA"/>
</dbReference>
<evidence type="ECO:0000256" key="9">
    <source>
        <dbReference type="ARBA" id="ARBA00022741"/>
    </source>
</evidence>
<protein>
    <recommendedName>
        <fullName evidence="6">Phosphoenolpyruvate synthase</fullName>
        <ecNumber evidence="5">2.7.9.2</ecNumber>
    </recommendedName>
    <alternativeName>
        <fullName evidence="13">Pyruvate, water dikinase</fullName>
    </alternativeName>
</protein>
<feature type="domain" description="Pyruvate phosphate dikinase AMP/ATP-binding" evidence="15">
    <location>
        <begin position="16"/>
        <end position="329"/>
    </location>
</feature>
<dbReference type="SUPFAM" id="SSF56059">
    <property type="entry name" value="Glutathione synthetase ATP-binding domain-like"/>
    <property type="match status" value="1"/>
</dbReference>
<evidence type="ECO:0000256" key="14">
    <source>
        <dbReference type="ARBA" id="ARBA00047700"/>
    </source>
</evidence>
<dbReference type="InterPro" id="IPR002192">
    <property type="entry name" value="PPDK_AMP/ATP-bd"/>
</dbReference>
<keyword evidence="17" id="KW-1185">Reference proteome</keyword>
<dbReference type="PANTHER" id="PTHR43030:SF1">
    <property type="entry name" value="PHOSPHOENOLPYRUVATE SYNTHASE"/>
    <property type="match status" value="1"/>
</dbReference>
<accession>A0A127A5J8</accession>
<organism evidence="16 17">
    <name type="scientific">Sinomonas atrocyanea</name>
    <dbReference type="NCBI Taxonomy" id="37927"/>
    <lineage>
        <taxon>Bacteria</taxon>
        <taxon>Bacillati</taxon>
        <taxon>Actinomycetota</taxon>
        <taxon>Actinomycetes</taxon>
        <taxon>Micrococcales</taxon>
        <taxon>Micrococcaceae</taxon>
        <taxon>Sinomonas</taxon>
    </lineage>
</organism>
<dbReference type="Gene3D" id="3.30.470.20">
    <property type="entry name" value="ATP-grasp fold, B domain"/>
    <property type="match status" value="1"/>
</dbReference>
<evidence type="ECO:0000256" key="6">
    <source>
        <dbReference type="ARBA" id="ARBA00021623"/>
    </source>
</evidence>
<dbReference type="STRING" id="37927.SA2016_3770"/>
<comment type="pathway">
    <text evidence="3">Carbohydrate biosynthesis; gluconeogenesis.</text>
</comment>
<dbReference type="Pfam" id="PF01326">
    <property type="entry name" value="PPDK_N"/>
    <property type="match status" value="1"/>
</dbReference>
<dbReference type="RefSeq" id="WP_084249641.1">
    <property type="nucleotide sequence ID" value="NZ_BJMO01000057.1"/>
</dbReference>
<reference evidence="16 17" key="1">
    <citation type="submission" date="2016-02" db="EMBL/GenBank/DDBJ databases">
        <title>Complete genome of Sinomonas atrocyanea KCTC 3377.</title>
        <authorList>
            <person name="Kim K.M."/>
        </authorList>
    </citation>
    <scope>NUCLEOTIDE SEQUENCE [LARGE SCALE GENOMIC DNA]</scope>
    <source>
        <strain evidence="16 17">KCTC 3377</strain>
    </source>
</reference>
<dbReference type="AlphaFoldDB" id="A0A127A5J8"/>
<dbReference type="PANTHER" id="PTHR43030">
    <property type="entry name" value="PHOSPHOENOLPYRUVATE SYNTHASE"/>
    <property type="match status" value="1"/>
</dbReference>
<dbReference type="InterPro" id="IPR013815">
    <property type="entry name" value="ATP_grasp_subdomain_1"/>
</dbReference>
<dbReference type="UniPathway" id="UPA00138"/>
<dbReference type="Gene3D" id="3.30.1490.20">
    <property type="entry name" value="ATP-grasp fold, A domain"/>
    <property type="match status" value="1"/>
</dbReference>
<comment type="cofactor">
    <cofactor evidence="1">
        <name>Mg(2+)</name>
        <dbReference type="ChEBI" id="CHEBI:18420"/>
    </cofactor>
</comment>
<evidence type="ECO:0000256" key="7">
    <source>
        <dbReference type="ARBA" id="ARBA00022679"/>
    </source>
</evidence>
<evidence type="ECO:0000313" key="16">
    <source>
        <dbReference type="EMBL" id="AMM34427.1"/>
    </source>
</evidence>
<dbReference type="InterPro" id="IPR006319">
    <property type="entry name" value="PEP_synth"/>
</dbReference>
<evidence type="ECO:0000256" key="5">
    <source>
        <dbReference type="ARBA" id="ARBA00011996"/>
    </source>
</evidence>
<dbReference type="GO" id="GO:0005524">
    <property type="term" value="F:ATP binding"/>
    <property type="evidence" value="ECO:0007669"/>
    <property type="project" value="UniProtKB-KW"/>
</dbReference>
<keyword evidence="8" id="KW-0479">Metal-binding</keyword>
<name>A0A127A5J8_9MICC</name>
<evidence type="ECO:0000256" key="8">
    <source>
        <dbReference type="ARBA" id="ARBA00022723"/>
    </source>
</evidence>
<proteinExistence type="inferred from homology"/>
<evidence type="ECO:0000313" key="17">
    <source>
        <dbReference type="Proteomes" id="UP000070134"/>
    </source>
</evidence>
<evidence type="ECO:0000256" key="2">
    <source>
        <dbReference type="ARBA" id="ARBA00002988"/>
    </source>
</evidence>
<sequence length="364" mass="38583">MLTLTFTDEACRDVRETGGKAKSLADMTANGLPVAPGFAVTAEAYRHFIAATGLAETIDRLLADPLDAHDLAALERTGQALMEAVRSTQVPQDLADSVRAAYAELCATTGLDDVSVAVRSSATSEDSAGASFAGEFETWVDIRGAEDVLAHVLKCYESIFAPRVLGYAIEQELDPRTIEMAVVVQKVVRARAAGVMFTLSPTSGDRSKIVLEASWGLGLAVVGGEVTPDRFLVDKIGLEIADRTPGDKRIEYRTGAAPSPVDPSRYAELCLDDAEVTALAALGKRLERIHGSAQDIEFAVDEELPEGSNLVLLQCRPETVWSGTERKPAFDASAGMMSWITGSISGGTAAAAGHTHDLAHKHSA</sequence>
<dbReference type="Proteomes" id="UP000070134">
    <property type="component" value="Chromosome"/>
</dbReference>
<evidence type="ECO:0000256" key="13">
    <source>
        <dbReference type="ARBA" id="ARBA00033470"/>
    </source>
</evidence>
<evidence type="ECO:0000256" key="11">
    <source>
        <dbReference type="ARBA" id="ARBA00022840"/>
    </source>
</evidence>
<comment type="function">
    <text evidence="2">Catalyzes the phosphorylation of pyruvate to phosphoenolpyruvate.</text>
</comment>
<dbReference type="GO" id="GO:0006094">
    <property type="term" value="P:gluconeogenesis"/>
    <property type="evidence" value="ECO:0007669"/>
    <property type="project" value="UniProtKB-UniPathway"/>
</dbReference>
<dbReference type="OrthoDB" id="9765468at2"/>
<evidence type="ECO:0000259" key="15">
    <source>
        <dbReference type="Pfam" id="PF01326"/>
    </source>
</evidence>
<evidence type="ECO:0000256" key="3">
    <source>
        <dbReference type="ARBA" id="ARBA00004742"/>
    </source>
</evidence>
<keyword evidence="11" id="KW-0067">ATP-binding</keyword>
<dbReference type="PATRIC" id="fig|37927.3.peg.3865"/>
<dbReference type="GO" id="GO:0008986">
    <property type="term" value="F:pyruvate, water dikinase activity"/>
    <property type="evidence" value="ECO:0007669"/>
    <property type="project" value="UniProtKB-EC"/>
</dbReference>
<gene>
    <name evidence="16" type="ORF">SA2016_3770</name>
</gene>
<evidence type="ECO:0000256" key="1">
    <source>
        <dbReference type="ARBA" id="ARBA00001946"/>
    </source>
</evidence>
<evidence type="ECO:0000256" key="12">
    <source>
        <dbReference type="ARBA" id="ARBA00022842"/>
    </source>
</evidence>